<accession>A0ABQ9J9T2</accession>
<evidence type="ECO:0000313" key="2">
    <source>
        <dbReference type="EMBL" id="KAJ8974409.1"/>
    </source>
</evidence>
<protein>
    <submittedName>
        <fullName evidence="2">Uncharacterized protein</fullName>
    </submittedName>
</protein>
<organism evidence="2 3">
    <name type="scientific">Molorchus minor</name>
    <dbReference type="NCBI Taxonomy" id="1323400"/>
    <lineage>
        <taxon>Eukaryota</taxon>
        <taxon>Metazoa</taxon>
        <taxon>Ecdysozoa</taxon>
        <taxon>Arthropoda</taxon>
        <taxon>Hexapoda</taxon>
        <taxon>Insecta</taxon>
        <taxon>Pterygota</taxon>
        <taxon>Neoptera</taxon>
        <taxon>Endopterygota</taxon>
        <taxon>Coleoptera</taxon>
        <taxon>Polyphaga</taxon>
        <taxon>Cucujiformia</taxon>
        <taxon>Chrysomeloidea</taxon>
        <taxon>Cerambycidae</taxon>
        <taxon>Lamiinae</taxon>
        <taxon>Monochamini</taxon>
        <taxon>Molorchus</taxon>
    </lineage>
</organism>
<evidence type="ECO:0000313" key="3">
    <source>
        <dbReference type="Proteomes" id="UP001162164"/>
    </source>
</evidence>
<comment type="caution">
    <text evidence="2">The sequence shown here is derived from an EMBL/GenBank/DDBJ whole genome shotgun (WGS) entry which is preliminary data.</text>
</comment>
<feature type="compositionally biased region" description="Polar residues" evidence="1">
    <location>
        <begin position="39"/>
        <end position="53"/>
    </location>
</feature>
<reference evidence="2" key="1">
    <citation type="journal article" date="2023" name="Insect Mol. Biol.">
        <title>Genome sequencing provides insights into the evolution of gene families encoding plant cell wall-degrading enzymes in longhorned beetles.</title>
        <authorList>
            <person name="Shin N.R."/>
            <person name="Okamura Y."/>
            <person name="Kirsch R."/>
            <person name="Pauchet Y."/>
        </authorList>
    </citation>
    <scope>NUCLEOTIDE SEQUENCE</scope>
    <source>
        <strain evidence="2">MMC_N1</strain>
    </source>
</reference>
<evidence type="ECO:0000256" key="1">
    <source>
        <dbReference type="SAM" id="MobiDB-lite"/>
    </source>
</evidence>
<proteinExistence type="predicted"/>
<dbReference type="EMBL" id="JAPWTJ010001002">
    <property type="protein sequence ID" value="KAJ8974409.1"/>
    <property type="molecule type" value="Genomic_DNA"/>
</dbReference>
<keyword evidence="3" id="KW-1185">Reference proteome</keyword>
<feature type="region of interest" description="Disordered" evidence="1">
    <location>
        <begin position="79"/>
        <end position="98"/>
    </location>
</feature>
<feature type="compositionally biased region" description="Basic and acidic residues" evidence="1">
    <location>
        <begin position="54"/>
        <end position="65"/>
    </location>
</feature>
<sequence>MNGHSKSSFLSGNLEDSLRKSIGDEWFILLIDSVLPRAQKSNSAPSTALSPLTSREHDLTTRRADSAIVEKCLETTGNIDEYSNTFDGNQEQRVGSRS</sequence>
<gene>
    <name evidence="2" type="ORF">NQ317_014903</name>
</gene>
<feature type="region of interest" description="Disordered" evidence="1">
    <location>
        <begin position="38"/>
        <end position="66"/>
    </location>
</feature>
<dbReference type="Proteomes" id="UP001162164">
    <property type="component" value="Unassembled WGS sequence"/>
</dbReference>
<name>A0ABQ9J9T2_9CUCU</name>